<dbReference type="GO" id="GO:0008955">
    <property type="term" value="F:peptidoglycan glycosyltransferase activity"/>
    <property type="evidence" value="ECO:0007669"/>
    <property type="project" value="UniProtKB-UniRule"/>
</dbReference>
<dbReference type="EMBL" id="DTDV01000015">
    <property type="protein sequence ID" value="HGK23834.1"/>
    <property type="molecule type" value="Genomic_DNA"/>
</dbReference>
<comment type="pathway">
    <text evidence="6">Cell wall biogenesis; peptidoglycan biosynthesis.</text>
</comment>
<sequence>MRKKDIKLMLIVLVLTFIGFFFIYDTTATRLMAKELSPYIFVQRQFIAFLIAIAFFLFFVTTPYRVWERLWRFIYGFNLLLLILVLFFGRESLGAQRWFSIFGFSFQPSELSKLLIVISLAGFLSELDYKRKKLGFKEFVFSIILILIPFLAVMVQPDLGTAIVIFVTGIFILFLSEISYKYLLRLILLGFLLLPFLWLILKPYQQQRILTFLDPMKDPLGSGYQVIQSIIAIGSGGIWGKGWFQGTQTHLNLIPEQHTDFIFSAVGEEFGFLGGAFIVLLYYLLFKYTWEIARSIKDKFGKYVIEGILFCWFFQTFVNLCMVMGIFPVVGIPLPFISFARTSLIVNYAMLGLIINIYTRGERQVI</sequence>
<comment type="catalytic activity">
    <reaction evidence="6">
        <text>[GlcNAc-(1-&gt;4)-Mur2Ac(oyl-L-Ala-gamma-D-Glu-L-Lys-D-Ala-D-Ala)](n)-di-trans,octa-cis-undecaprenyl diphosphate + beta-D-GlcNAc-(1-&gt;4)-Mur2Ac(oyl-L-Ala-gamma-D-Glu-L-Lys-D-Ala-D-Ala)-di-trans,octa-cis-undecaprenyl diphosphate = [GlcNAc-(1-&gt;4)-Mur2Ac(oyl-L-Ala-gamma-D-Glu-L-Lys-D-Ala-D-Ala)](n+1)-di-trans,octa-cis-undecaprenyl diphosphate + di-trans,octa-cis-undecaprenyl diphosphate + H(+)</text>
        <dbReference type="Rhea" id="RHEA:23708"/>
        <dbReference type="Rhea" id="RHEA-COMP:9602"/>
        <dbReference type="Rhea" id="RHEA-COMP:9603"/>
        <dbReference type="ChEBI" id="CHEBI:15378"/>
        <dbReference type="ChEBI" id="CHEBI:58405"/>
        <dbReference type="ChEBI" id="CHEBI:60033"/>
        <dbReference type="ChEBI" id="CHEBI:78435"/>
        <dbReference type="EC" id="2.4.99.28"/>
    </reaction>
</comment>
<dbReference type="GO" id="GO:0009252">
    <property type="term" value="P:peptidoglycan biosynthetic process"/>
    <property type="evidence" value="ECO:0007669"/>
    <property type="project" value="UniProtKB-UniRule"/>
</dbReference>
<evidence type="ECO:0000256" key="5">
    <source>
        <dbReference type="ARBA" id="ARBA00023136"/>
    </source>
</evidence>
<dbReference type="GO" id="GO:0015648">
    <property type="term" value="F:lipid-linked peptidoglycan transporter activity"/>
    <property type="evidence" value="ECO:0007669"/>
    <property type="project" value="TreeGrafter"/>
</dbReference>
<keyword evidence="4 6" id="KW-1133">Transmembrane helix</keyword>
<reference evidence="7" key="1">
    <citation type="journal article" date="2020" name="mSystems">
        <title>Genome- and Community-Level Interaction Insights into Carbon Utilization and Element Cycling Functions of Hydrothermarchaeota in Hydrothermal Sediment.</title>
        <authorList>
            <person name="Zhou Z."/>
            <person name="Liu Y."/>
            <person name="Xu W."/>
            <person name="Pan J."/>
            <person name="Luo Z.H."/>
            <person name="Li M."/>
        </authorList>
    </citation>
    <scope>NUCLEOTIDE SEQUENCE [LARGE SCALE GENOMIC DNA]</scope>
    <source>
        <strain evidence="7">SpSt-70</strain>
    </source>
</reference>
<dbReference type="HAMAP" id="MF_02079">
    <property type="entry name" value="PGT_RodA"/>
    <property type="match status" value="1"/>
</dbReference>
<evidence type="ECO:0000256" key="2">
    <source>
        <dbReference type="ARBA" id="ARBA00022692"/>
    </source>
</evidence>
<accession>A0A7V3ZIX1</accession>
<feature type="transmembrane region" description="Helical" evidence="6">
    <location>
        <begin position="336"/>
        <end position="358"/>
    </location>
</feature>
<feature type="transmembrane region" description="Helical" evidence="6">
    <location>
        <begin position="136"/>
        <end position="153"/>
    </location>
</feature>
<dbReference type="GO" id="GO:0008360">
    <property type="term" value="P:regulation of cell shape"/>
    <property type="evidence" value="ECO:0007669"/>
    <property type="project" value="UniProtKB-KW"/>
</dbReference>
<dbReference type="GO" id="GO:0051301">
    <property type="term" value="P:cell division"/>
    <property type="evidence" value="ECO:0007669"/>
    <property type="project" value="InterPro"/>
</dbReference>
<keyword evidence="5 6" id="KW-0472">Membrane</keyword>
<feature type="transmembrane region" description="Helical" evidence="6">
    <location>
        <begin position="101"/>
        <end position="124"/>
    </location>
</feature>
<keyword evidence="6" id="KW-0573">Peptidoglycan synthesis</keyword>
<dbReference type="NCBIfam" id="TIGR02210">
    <property type="entry name" value="rodA_shape"/>
    <property type="match status" value="1"/>
</dbReference>
<feature type="transmembrane region" description="Helical" evidence="6">
    <location>
        <begin position="261"/>
        <end position="286"/>
    </location>
</feature>
<proteinExistence type="inferred from homology"/>
<dbReference type="UniPathway" id="UPA00219"/>
<feature type="transmembrane region" description="Helical" evidence="6">
    <location>
        <begin position="159"/>
        <end position="175"/>
    </location>
</feature>
<keyword evidence="3 6" id="KW-0133">Cell shape</keyword>
<gene>
    <name evidence="6 7" type="primary">rodA</name>
    <name evidence="7" type="ORF">ENU78_05225</name>
</gene>
<feature type="transmembrane region" description="Helical" evidence="6">
    <location>
        <begin position="70"/>
        <end position="89"/>
    </location>
</feature>
<organism evidence="7">
    <name type="scientific">Dictyoglomus thermophilum</name>
    <dbReference type="NCBI Taxonomy" id="14"/>
    <lineage>
        <taxon>Bacteria</taxon>
        <taxon>Pseudomonadati</taxon>
        <taxon>Dictyoglomota</taxon>
        <taxon>Dictyoglomia</taxon>
        <taxon>Dictyoglomales</taxon>
        <taxon>Dictyoglomaceae</taxon>
        <taxon>Dictyoglomus</taxon>
    </lineage>
</organism>
<evidence type="ECO:0000256" key="1">
    <source>
        <dbReference type="ARBA" id="ARBA00004141"/>
    </source>
</evidence>
<evidence type="ECO:0000256" key="4">
    <source>
        <dbReference type="ARBA" id="ARBA00022989"/>
    </source>
</evidence>
<protein>
    <recommendedName>
        <fullName evidence="6">Peptidoglycan glycosyltransferase RodA</fullName>
        <shortName evidence="6">PGT</shortName>
        <ecNumber evidence="6">2.4.99.28</ecNumber>
    </recommendedName>
    <alternativeName>
        <fullName evidence="6">Cell elongation protein RodA</fullName>
    </alternativeName>
    <alternativeName>
        <fullName evidence="6">Cell wall polymerase</fullName>
    </alternativeName>
    <alternativeName>
        <fullName evidence="6">Peptidoglycan polymerase</fullName>
        <shortName evidence="6">PG polymerase</shortName>
    </alternativeName>
</protein>
<dbReference type="AlphaFoldDB" id="A0A7V3ZIX1"/>
<dbReference type="InterPro" id="IPR001182">
    <property type="entry name" value="FtsW/RodA"/>
</dbReference>
<comment type="caution">
    <text evidence="7">The sequence shown here is derived from an EMBL/GenBank/DDBJ whole genome shotgun (WGS) entry which is preliminary data.</text>
</comment>
<comment type="similarity">
    <text evidence="6">Belongs to the SEDS family. MrdB/RodA subfamily.</text>
</comment>
<feature type="transmembrane region" description="Helical" evidence="6">
    <location>
        <begin position="7"/>
        <end position="24"/>
    </location>
</feature>
<evidence type="ECO:0000313" key="7">
    <source>
        <dbReference type="EMBL" id="HGK23834.1"/>
    </source>
</evidence>
<dbReference type="GO" id="GO:0032153">
    <property type="term" value="C:cell division site"/>
    <property type="evidence" value="ECO:0007669"/>
    <property type="project" value="TreeGrafter"/>
</dbReference>
<feature type="transmembrane region" description="Helical" evidence="6">
    <location>
        <begin position="307"/>
        <end position="330"/>
    </location>
</feature>
<evidence type="ECO:0000256" key="6">
    <source>
        <dbReference type="HAMAP-Rule" id="MF_02079"/>
    </source>
</evidence>
<feature type="transmembrane region" description="Helical" evidence="6">
    <location>
        <begin position="182"/>
        <end position="201"/>
    </location>
</feature>
<dbReference type="PANTHER" id="PTHR30474">
    <property type="entry name" value="CELL CYCLE PROTEIN"/>
    <property type="match status" value="1"/>
</dbReference>
<comment type="function">
    <text evidence="6">Peptidoglycan polymerase that is essential for cell wall elongation.</text>
</comment>
<dbReference type="EC" id="2.4.99.28" evidence="6"/>
<keyword evidence="6" id="KW-1003">Cell membrane</keyword>
<keyword evidence="6" id="KW-0328">Glycosyltransferase</keyword>
<keyword evidence="6" id="KW-0961">Cell wall biogenesis/degradation</keyword>
<dbReference type="Pfam" id="PF01098">
    <property type="entry name" value="FTSW_RODA_SPOVE"/>
    <property type="match status" value="1"/>
</dbReference>
<keyword evidence="6" id="KW-0808">Transferase</keyword>
<name>A0A7V3ZIX1_DICTH</name>
<feature type="transmembrane region" description="Helical" evidence="6">
    <location>
        <begin position="36"/>
        <end position="58"/>
    </location>
</feature>
<dbReference type="GO" id="GO:0071555">
    <property type="term" value="P:cell wall organization"/>
    <property type="evidence" value="ECO:0007669"/>
    <property type="project" value="UniProtKB-KW"/>
</dbReference>
<evidence type="ECO:0000256" key="3">
    <source>
        <dbReference type="ARBA" id="ARBA00022960"/>
    </source>
</evidence>
<keyword evidence="2 6" id="KW-0812">Transmembrane</keyword>
<dbReference type="PANTHER" id="PTHR30474:SF1">
    <property type="entry name" value="PEPTIDOGLYCAN GLYCOSYLTRANSFERASE MRDB"/>
    <property type="match status" value="1"/>
</dbReference>
<comment type="subcellular location">
    <subcellularLocation>
        <location evidence="6">Cell membrane</location>
        <topology evidence="6">Multi-pass membrane protein</topology>
    </subcellularLocation>
    <subcellularLocation>
        <location evidence="1">Membrane</location>
        <topology evidence="1">Multi-pass membrane protein</topology>
    </subcellularLocation>
</comment>
<dbReference type="GO" id="GO:0005886">
    <property type="term" value="C:plasma membrane"/>
    <property type="evidence" value="ECO:0007669"/>
    <property type="project" value="UniProtKB-SubCell"/>
</dbReference>
<dbReference type="InterPro" id="IPR011923">
    <property type="entry name" value="RodA/MrdB"/>
</dbReference>